<evidence type="ECO:0000259" key="8">
    <source>
        <dbReference type="PROSITE" id="PS50067"/>
    </source>
</evidence>
<dbReference type="Gene3D" id="3.40.850.10">
    <property type="entry name" value="Kinesin motor domain"/>
    <property type="match status" value="1"/>
</dbReference>
<dbReference type="PANTHER" id="PTHR47117">
    <property type="entry name" value="STAR-RELATED LIPID TRANSFER PROTEIN 9"/>
    <property type="match status" value="1"/>
</dbReference>
<keyword evidence="4 5" id="KW-0505">Motor protein</keyword>
<feature type="compositionally biased region" description="Basic and acidic residues" evidence="7">
    <location>
        <begin position="1140"/>
        <end position="1157"/>
    </location>
</feature>
<proteinExistence type="inferred from homology"/>
<keyword evidence="1 5" id="KW-0547">Nucleotide-binding</keyword>
<feature type="region of interest" description="Disordered" evidence="7">
    <location>
        <begin position="687"/>
        <end position="709"/>
    </location>
</feature>
<dbReference type="InterPro" id="IPR027417">
    <property type="entry name" value="P-loop_NTPase"/>
</dbReference>
<dbReference type="SUPFAM" id="SSF52540">
    <property type="entry name" value="P-loop containing nucleoside triphosphate hydrolases"/>
    <property type="match status" value="1"/>
</dbReference>
<feature type="compositionally biased region" description="Basic and acidic residues" evidence="7">
    <location>
        <begin position="1164"/>
        <end position="1174"/>
    </location>
</feature>
<sequence length="1174" mass="136076">MSVKVAVRVRPYNQREEERGSQCCIDMDGPTTIINDAVEGQKTFTFDYSFWSHDGFVMNAEGYAVPKKGERYADQMKVYNALGKQVLDNAWEGYHCCLFAYGQTGSGKSYSMIGYGANKGIVPIACNEIFTRVNKLKSPNMSFEVSFSIVEIYNEKVQDLMVLPQFRPTGGLKVREHKTLGVYVQDLSKHPVDSYEAIEAKMDEGYRNRSIGSTLMNATSSRAHTIITIEFKQIGIQDGRKNEKFSVINLVDLAGSEKAGQTGATGDRLKEGCAINKSLTVLGQCISILADKALGKEKKTVVPYRDSALTRILQNALGGNSKTIMICALSPASINYEETLSTLRYADRAKKIQNKAMVNESPQERLIRELREENEKLKQILLKAASGGGTINLRDLGLGDLNELVETMEQNTKAVEEMEKPWEQKLLEERERTKQQHENYEHIMAKEDRTVPHLTNLNEDPQLTGKVYYSLIDCPVYVGRKTGNPTPQIILGGVGIRPNHAYFQEKDDGFIYLKAAEEEALEYIQINGEKMIEDPNTGITEQRLFHMDRILFGSNTILVFKYPQMSRKLKQIRAQVLRENQSLTEEQIEQFAKRVLTEDGVFKFNSSKYTNEEEETIARQKLMRVDDYTEEEIQEDINMVDWDYAYSEILKIEERKISKFTKEADKRVQQEKQRLEEELRIRFEEEQQKNMQSLQQKMEEQQKKSEELKRQMEELENSKSAGYVTSNDGAYVSEEANREKEQMQQQIQLMQENNKQLMEEYMKSQQEALLLHQEKIQMEEKAKKERIELEKKARIDQQKNEIKQQFKQKIKEIERKIVEANECAKIMKKNISFSYQLVSQISDSIASFEDDTKTKKDEIQIQVLNFDNDSVLIWSTKKFFDKLEMMKDMINSYQDGGSTQDMDPEEDPFMDPIEPLLLGQVYFKLEPLAYLIDNPSEISIIGQNLQVMGKLEVNIIPVDQDGESEVPEELIPEEPEELIGQRIDFLVEIKQATKLPKNFCRDVFCEYKFYLGEEKYSTTKILGRDQNPQFEYRYHHTIEYCSKNFIEHLMKDSLCIKLYGFPDLDPKDAKAIDQKASERKPKKSNVNISQNRSGYSTQENTFNDDSYSSDQSRQKQELQRRQYEQQQLQSQQQQQQRQKYQQEDLRRYQEQMLEGKMRKTGQKGGEKDKDCTIF</sequence>
<dbReference type="SMART" id="SM00129">
    <property type="entry name" value="KISc"/>
    <property type="match status" value="1"/>
</dbReference>
<dbReference type="GO" id="GO:0003777">
    <property type="term" value="F:microtubule motor activity"/>
    <property type="evidence" value="ECO:0007669"/>
    <property type="project" value="InterPro"/>
</dbReference>
<dbReference type="GO" id="GO:0008017">
    <property type="term" value="F:microtubule binding"/>
    <property type="evidence" value="ECO:0007669"/>
    <property type="project" value="InterPro"/>
</dbReference>
<name>A0A078B9Z0_STYLE</name>
<dbReference type="InterPro" id="IPR008984">
    <property type="entry name" value="SMAD_FHA_dom_sf"/>
</dbReference>
<dbReference type="FunFam" id="3.40.850.10:FF:000063">
    <property type="entry name" value="Kinesin-like protein"/>
    <property type="match status" value="1"/>
</dbReference>
<dbReference type="InterPro" id="IPR036961">
    <property type="entry name" value="Kinesin_motor_dom_sf"/>
</dbReference>
<evidence type="ECO:0000313" key="9">
    <source>
        <dbReference type="EMBL" id="CDW91036.1"/>
    </source>
</evidence>
<reference evidence="9 10" key="1">
    <citation type="submission" date="2014-06" db="EMBL/GenBank/DDBJ databases">
        <authorList>
            <person name="Swart Estienne"/>
        </authorList>
    </citation>
    <scope>NUCLEOTIDE SEQUENCE [LARGE SCALE GENOMIC DNA]</scope>
    <source>
        <strain evidence="9 10">130c</strain>
    </source>
</reference>
<dbReference type="InterPro" id="IPR019821">
    <property type="entry name" value="Kinesin_motor_CS"/>
</dbReference>
<feature type="region of interest" description="Disordered" evidence="7">
    <location>
        <begin position="1073"/>
        <end position="1174"/>
    </location>
</feature>
<dbReference type="PRINTS" id="PR00380">
    <property type="entry name" value="KINESINHEAVY"/>
</dbReference>
<evidence type="ECO:0000256" key="7">
    <source>
        <dbReference type="SAM" id="MobiDB-lite"/>
    </source>
</evidence>
<dbReference type="GO" id="GO:0005524">
    <property type="term" value="F:ATP binding"/>
    <property type="evidence" value="ECO:0007669"/>
    <property type="project" value="UniProtKB-UniRule"/>
</dbReference>
<protein>
    <submittedName>
        <fullName evidence="9">Kinesin motor domain containing protein</fullName>
    </submittedName>
</protein>
<keyword evidence="3 6" id="KW-0175">Coiled coil</keyword>
<comment type="similarity">
    <text evidence="5">Belongs to the TRAFAC class myosin-kinesin ATPase superfamily. Kinesin family.</text>
</comment>
<dbReference type="SUPFAM" id="SSF49879">
    <property type="entry name" value="SMAD/FHA domain"/>
    <property type="match status" value="1"/>
</dbReference>
<dbReference type="OrthoDB" id="303838at2759"/>
<dbReference type="Proteomes" id="UP000039865">
    <property type="component" value="Unassembled WGS sequence"/>
</dbReference>
<feature type="compositionally biased region" description="Low complexity" evidence="7">
    <location>
        <begin position="1124"/>
        <end position="1139"/>
    </location>
</feature>
<feature type="binding site" evidence="5">
    <location>
        <begin position="102"/>
        <end position="109"/>
    </location>
    <ligand>
        <name>ATP</name>
        <dbReference type="ChEBI" id="CHEBI:30616"/>
    </ligand>
</feature>
<dbReference type="InterPro" id="IPR001752">
    <property type="entry name" value="Kinesin_motor_dom"/>
</dbReference>
<dbReference type="OMA" id="GFKMNGR"/>
<organism evidence="9 10">
    <name type="scientific">Stylonychia lemnae</name>
    <name type="common">Ciliate</name>
    <dbReference type="NCBI Taxonomy" id="5949"/>
    <lineage>
        <taxon>Eukaryota</taxon>
        <taxon>Sar</taxon>
        <taxon>Alveolata</taxon>
        <taxon>Ciliophora</taxon>
        <taxon>Intramacronucleata</taxon>
        <taxon>Spirotrichea</taxon>
        <taxon>Stichotrichia</taxon>
        <taxon>Sporadotrichida</taxon>
        <taxon>Oxytrichidae</taxon>
        <taxon>Stylonychinae</taxon>
        <taxon>Stylonychia</taxon>
    </lineage>
</organism>
<evidence type="ECO:0000256" key="1">
    <source>
        <dbReference type="ARBA" id="ARBA00022741"/>
    </source>
</evidence>
<dbReference type="InParanoid" id="A0A078B9Z0"/>
<evidence type="ECO:0000256" key="2">
    <source>
        <dbReference type="ARBA" id="ARBA00022840"/>
    </source>
</evidence>
<dbReference type="Gene3D" id="2.60.200.20">
    <property type="match status" value="1"/>
</dbReference>
<evidence type="ECO:0000313" key="10">
    <source>
        <dbReference type="Proteomes" id="UP000039865"/>
    </source>
</evidence>
<dbReference type="PROSITE" id="PS00411">
    <property type="entry name" value="KINESIN_MOTOR_1"/>
    <property type="match status" value="1"/>
</dbReference>
<dbReference type="EMBL" id="CCKQ01019029">
    <property type="protein sequence ID" value="CDW91036.1"/>
    <property type="molecule type" value="Genomic_DNA"/>
</dbReference>
<evidence type="ECO:0000256" key="3">
    <source>
        <dbReference type="ARBA" id="ARBA00023054"/>
    </source>
</evidence>
<feature type="compositionally biased region" description="Polar residues" evidence="7">
    <location>
        <begin position="1084"/>
        <end position="1111"/>
    </location>
</feature>
<feature type="coiled-coil region" evidence="6">
    <location>
        <begin position="363"/>
        <end position="443"/>
    </location>
</feature>
<dbReference type="Pfam" id="PF00225">
    <property type="entry name" value="Kinesin"/>
    <property type="match status" value="1"/>
</dbReference>
<evidence type="ECO:0000256" key="4">
    <source>
        <dbReference type="ARBA" id="ARBA00023175"/>
    </source>
</evidence>
<evidence type="ECO:0000256" key="6">
    <source>
        <dbReference type="SAM" id="Coils"/>
    </source>
</evidence>
<dbReference type="AlphaFoldDB" id="A0A078B9Z0"/>
<evidence type="ECO:0000256" key="5">
    <source>
        <dbReference type="PROSITE-ProRule" id="PRU00283"/>
    </source>
</evidence>
<feature type="compositionally biased region" description="Basic and acidic residues" evidence="7">
    <location>
        <begin position="697"/>
        <end position="709"/>
    </location>
</feature>
<feature type="domain" description="Kinesin motor" evidence="8">
    <location>
        <begin position="2"/>
        <end position="352"/>
    </location>
</feature>
<accession>A0A078B9Z0</accession>
<feature type="compositionally biased region" description="Basic and acidic residues" evidence="7">
    <location>
        <begin position="1112"/>
        <end position="1123"/>
    </location>
</feature>
<keyword evidence="2 5" id="KW-0067">ATP-binding</keyword>
<dbReference type="PROSITE" id="PS50067">
    <property type="entry name" value="KINESIN_MOTOR_2"/>
    <property type="match status" value="1"/>
</dbReference>
<dbReference type="GO" id="GO:0007018">
    <property type="term" value="P:microtubule-based movement"/>
    <property type="evidence" value="ECO:0007669"/>
    <property type="project" value="InterPro"/>
</dbReference>
<gene>
    <name evidence="9" type="primary">Contig6135.g6561</name>
    <name evidence="9" type="ORF">STYLEM_20185</name>
</gene>
<keyword evidence="10" id="KW-1185">Reference proteome</keyword>